<accession>A0A3M7Q8K9</accession>
<gene>
    <name evidence="1" type="ORF">BpHYR1_005528</name>
</gene>
<dbReference type="EMBL" id="REGN01006951">
    <property type="protein sequence ID" value="RNA07746.1"/>
    <property type="molecule type" value="Genomic_DNA"/>
</dbReference>
<protein>
    <submittedName>
        <fullName evidence="1">Uncharacterized protein</fullName>
    </submittedName>
</protein>
<organism evidence="1 2">
    <name type="scientific">Brachionus plicatilis</name>
    <name type="common">Marine rotifer</name>
    <name type="synonym">Brachionus muelleri</name>
    <dbReference type="NCBI Taxonomy" id="10195"/>
    <lineage>
        <taxon>Eukaryota</taxon>
        <taxon>Metazoa</taxon>
        <taxon>Spiralia</taxon>
        <taxon>Gnathifera</taxon>
        <taxon>Rotifera</taxon>
        <taxon>Eurotatoria</taxon>
        <taxon>Monogononta</taxon>
        <taxon>Pseudotrocha</taxon>
        <taxon>Ploima</taxon>
        <taxon>Brachionidae</taxon>
        <taxon>Brachionus</taxon>
    </lineage>
</organism>
<dbReference type="Proteomes" id="UP000276133">
    <property type="component" value="Unassembled WGS sequence"/>
</dbReference>
<name>A0A3M7Q8K9_BRAPC</name>
<keyword evidence="2" id="KW-1185">Reference proteome</keyword>
<dbReference type="AlphaFoldDB" id="A0A3M7Q8K9"/>
<evidence type="ECO:0000313" key="2">
    <source>
        <dbReference type="Proteomes" id="UP000276133"/>
    </source>
</evidence>
<comment type="caution">
    <text evidence="1">The sequence shown here is derived from an EMBL/GenBank/DDBJ whole genome shotgun (WGS) entry which is preliminary data.</text>
</comment>
<evidence type="ECO:0000313" key="1">
    <source>
        <dbReference type="EMBL" id="RNA07746.1"/>
    </source>
</evidence>
<sequence length="154" mass="17844">MMKIITGLDISTMNQAKTISQLLKNKNFTESHLFSQNDFFNVNVLNIYENLQNFADYDFTYRSTTDDLDDENWAASKKRFIFGVILLIRSSSMTDESFSAEISSIQKFKKPKSKFSVVLWHQLIRHLLTRGATKERTIDESMKINPSSLEISDE</sequence>
<reference evidence="1 2" key="1">
    <citation type="journal article" date="2018" name="Sci. Rep.">
        <title>Genomic signatures of local adaptation to the degree of environmental predictability in rotifers.</title>
        <authorList>
            <person name="Franch-Gras L."/>
            <person name="Hahn C."/>
            <person name="Garcia-Roger E.M."/>
            <person name="Carmona M.J."/>
            <person name="Serra M."/>
            <person name="Gomez A."/>
        </authorList>
    </citation>
    <scope>NUCLEOTIDE SEQUENCE [LARGE SCALE GENOMIC DNA]</scope>
    <source>
        <strain evidence="1">HYR1</strain>
    </source>
</reference>
<proteinExistence type="predicted"/>